<protein>
    <submittedName>
        <fullName evidence="1">Uncharacterized protein</fullName>
    </submittedName>
</protein>
<organism evidence="1 2">
    <name type="scientific">Hypoxylon rubiginosum</name>
    <dbReference type="NCBI Taxonomy" id="110542"/>
    <lineage>
        <taxon>Eukaryota</taxon>
        <taxon>Fungi</taxon>
        <taxon>Dikarya</taxon>
        <taxon>Ascomycota</taxon>
        <taxon>Pezizomycotina</taxon>
        <taxon>Sordariomycetes</taxon>
        <taxon>Xylariomycetidae</taxon>
        <taxon>Xylariales</taxon>
        <taxon>Hypoxylaceae</taxon>
        <taxon>Hypoxylon</taxon>
    </lineage>
</organism>
<accession>A0ACC0D3X3</accession>
<sequence length="279" mass="31136">MAEEFQEEPVELQSTNPGADVEMAEGEEAEATAPRNGDGDLPFAEGGDQDQRIQFISYLTSPVVTLVVGAGDTETILTAHQGLLTQSPFFSDACAAFTDDGSPRQVDLVSEELDAVGCFLEFLYTGDYFPKKLPGQRMLEQDPTIPAVDETGEQLLKHARVYTLAEKFGMEKLRSLASSKIHCVNSTAKGEITYARYIYQYTSKDDTTVRAPVANFWATRSHTLRAEAEEEFRNLCLEFPQFGYDVLTRVLDEKLKRERNEKLHPASGSVRKRPRHSQA</sequence>
<keyword evidence="2" id="KW-1185">Reference proteome</keyword>
<reference evidence="1 2" key="1">
    <citation type="journal article" date="2022" name="New Phytol.">
        <title>Ecological generalism drives hyperdiversity of secondary metabolite gene clusters in xylarialean endophytes.</title>
        <authorList>
            <person name="Franco M.E.E."/>
            <person name="Wisecaver J.H."/>
            <person name="Arnold A.E."/>
            <person name="Ju Y.M."/>
            <person name="Slot J.C."/>
            <person name="Ahrendt S."/>
            <person name="Moore L.P."/>
            <person name="Eastman K.E."/>
            <person name="Scott K."/>
            <person name="Konkel Z."/>
            <person name="Mondo S.J."/>
            <person name="Kuo A."/>
            <person name="Hayes R.D."/>
            <person name="Haridas S."/>
            <person name="Andreopoulos B."/>
            <person name="Riley R."/>
            <person name="LaButti K."/>
            <person name="Pangilinan J."/>
            <person name="Lipzen A."/>
            <person name="Amirebrahimi M."/>
            <person name="Yan J."/>
            <person name="Adam C."/>
            <person name="Keymanesh K."/>
            <person name="Ng V."/>
            <person name="Louie K."/>
            <person name="Northen T."/>
            <person name="Drula E."/>
            <person name="Henrissat B."/>
            <person name="Hsieh H.M."/>
            <person name="Youens-Clark K."/>
            <person name="Lutzoni F."/>
            <person name="Miadlikowska J."/>
            <person name="Eastwood D.C."/>
            <person name="Hamelin R.C."/>
            <person name="Grigoriev I.V."/>
            <person name="U'Ren J.M."/>
        </authorList>
    </citation>
    <scope>NUCLEOTIDE SEQUENCE [LARGE SCALE GENOMIC DNA]</scope>
    <source>
        <strain evidence="1 2">ER1909</strain>
    </source>
</reference>
<name>A0ACC0D3X3_9PEZI</name>
<evidence type="ECO:0000313" key="2">
    <source>
        <dbReference type="Proteomes" id="UP001497680"/>
    </source>
</evidence>
<proteinExistence type="predicted"/>
<evidence type="ECO:0000313" key="1">
    <source>
        <dbReference type="EMBL" id="KAI6087397.1"/>
    </source>
</evidence>
<dbReference type="Proteomes" id="UP001497680">
    <property type="component" value="Unassembled WGS sequence"/>
</dbReference>
<gene>
    <name evidence="1" type="ORF">F4821DRAFT_236385</name>
</gene>
<dbReference type="EMBL" id="MU394308">
    <property type="protein sequence ID" value="KAI6087397.1"/>
    <property type="molecule type" value="Genomic_DNA"/>
</dbReference>
<comment type="caution">
    <text evidence="1">The sequence shown here is derived from an EMBL/GenBank/DDBJ whole genome shotgun (WGS) entry which is preliminary data.</text>
</comment>